<dbReference type="EMBL" id="RBTL01000369">
    <property type="protein sequence ID" value="RMT56969.1"/>
    <property type="molecule type" value="Genomic_DNA"/>
</dbReference>
<keyword evidence="3" id="KW-0479">Metal-binding</keyword>
<dbReference type="GO" id="GO:0051536">
    <property type="term" value="F:iron-sulfur cluster binding"/>
    <property type="evidence" value="ECO:0007669"/>
    <property type="project" value="UniProtKB-KW"/>
</dbReference>
<evidence type="ECO:0000256" key="2">
    <source>
        <dbReference type="ARBA" id="ARBA00022691"/>
    </source>
</evidence>
<dbReference type="InterPro" id="IPR006638">
    <property type="entry name" value="Elp3/MiaA/NifB-like_rSAM"/>
</dbReference>
<dbReference type="SFLD" id="SFLDG01082">
    <property type="entry name" value="B12-binding_domain_containing"/>
    <property type="match status" value="1"/>
</dbReference>
<evidence type="ECO:0000259" key="6">
    <source>
        <dbReference type="PROSITE" id="PS51918"/>
    </source>
</evidence>
<gene>
    <name evidence="7" type="ORF">ALP44_01948</name>
</gene>
<evidence type="ECO:0000256" key="1">
    <source>
        <dbReference type="ARBA" id="ARBA00001966"/>
    </source>
</evidence>
<dbReference type="PANTHER" id="PTHR43409">
    <property type="entry name" value="ANAEROBIC MAGNESIUM-PROTOPORPHYRIN IX MONOMETHYL ESTER CYCLASE-RELATED"/>
    <property type="match status" value="1"/>
</dbReference>
<dbReference type="GO" id="GO:0005829">
    <property type="term" value="C:cytosol"/>
    <property type="evidence" value="ECO:0007669"/>
    <property type="project" value="TreeGrafter"/>
</dbReference>
<dbReference type="SUPFAM" id="SSF102114">
    <property type="entry name" value="Radical SAM enzymes"/>
    <property type="match status" value="1"/>
</dbReference>
<sequence length="541" mass="61662">MSGLIIIRPPHTYRYNKIDVREEAIISYFLGYLAGIEFDRYRVYDFHLDRTLDIATVIGGAKNKKVVITCRETGDNVFYALRIAHHLLISTGSKVFVYGQSGRLVSNQYFKELVDTYGERIELVIHSERVMAEALGLDASGPSFETDLVALPYWKTQNIDGALSVRLKASIETTRGCHYPCAFCFINASKNYPFRWSRRGVEQVICDIRTYYSEGVRQVVFNDSEFFGANKKDYELIDNLLKRIILEFPGLTFKIYSRADTILGYGDLELLKRAGLSSVFIGVESLRDQDLLELKKKTTSASLERAIASLAEAGIYMDLSFILFNRNTTFDSIAENIVRIESLYKKNSRYLGMPFFSFSFESAWSERSGSELSQRTYVALDMAIKSPGGHGSIFNPQLESLMEIYRLLSYEWSAKVTELNLLRIYADKGSAEAIESWFVALPYVCIEIMKIFLSRARVGELSLDTLGSMRDDLYKIIEVFYKKTLPLEFSECLTYVSHASLIDYNVPVALLEPDEYWYDVIPPIALADQVNRRISVLEVGV</sequence>
<dbReference type="CDD" id="cd01335">
    <property type="entry name" value="Radical_SAM"/>
    <property type="match status" value="1"/>
</dbReference>
<dbReference type="InterPro" id="IPR013785">
    <property type="entry name" value="Aldolase_TIM"/>
</dbReference>
<comment type="caution">
    <text evidence="7">The sequence shown here is derived from an EMBL/GenBank/DDBJ whole genome shotgun (WGS) entry which is preliminary data.</text>
</comment>
<evidence type="ECO:0000256" key="5">
    <source>
        <dbReference type="ARBA" id="ARBA00023014"/>
    </source>
</evidence>
<dbReference type="AlphaFoldDB" id="A0A0Q0DQ26"/>
<reference evidence="7 8" key="1">
    <citation type="submission" date="2018-08" db="EMBL/GenBank/DDBJ databases">
        <title>Recombination of ecologically and evolutionarily significant loci maintains genetic cohesion in the Pseudomonas syringae species complex.</title>
        <authorList>
            <person name="Dillon M."/>
            <person name="Thakur S."/>
            <person name="Almeida R.N.D."/>
            <person name="Weir B.S."/>
            <person name="Guttman D.S."/>
        </authorList>
    </citation>
    <scope>NUCLEOTIDE SEQUENCE [LARGE SCALE GENOMIC DNA]</scope>
    <source>
        <strain evidence="7 8">ICMP 3934</strain>
    </source>
</reference>
<feature type="domain" description="Radical SAM core" evidence="6">
    <location>
        <begin position="163"/>
        <end position="390"/>
    </location>
</feature>
<evidence type="ECO:0000313" key="7">
    <source>
        <dbReference type="EMBL" id="RMT56969.1"/>
    </source>
</evidence>
<evidence type="ECO:0000256" key="3">
    <source>
        <dbReference type="ARBA" id="ARBA00022723"/>
    </source>
</evidence>
<dbReference type="SMART" id="SM00729">
    <property type="entry name" value="Elp3"/>
    <property type="match status" value="1"/>
</dbReference>
<dbReference type="InterPro" id="IPR007197">
    <property type="entry name" value="rSAM"/>
</dbReference>
<protein>
    <submittedName>
        <fullName evidence="7">Radical SAM domain-containing protein</fullName>
    </submittedName>
</protein>
<dbReference type="Gene3D" id="3.20.20.70">
    <property type="entry name" value="Aldolase class I"/>
    <property type="match status" value="1"/>
</dbReference>
<name>A0A0Q0DQ26_PSESX</name>
<keyword evidence="2" id="KW-0949">S-adenosyl-L-methionine</keyword>
<keyword evidence="4" id="KW-0408">Iron</keyword>
<dbReference type="Proteomes" id="UP000282636">
    <property type="component" value="Unassembled WGS sequence"/>
</dbReference>
<dbReference type="PANTHER" id="PTHR43409:SF7">
    <property type="entry name" value="BLL1977 PROTEIN"/>
    <property type="match status" value="1"/>
</dbReference>
<dbReference type="GO" id="GO:0003824">
    <property type="term" value="F:catalytic activity"/>
    <property type="evidence" value="ECO:0007669"/>
    <property type="project" value="InterPro"/>
</dbReference>
<organism evidence="7 8">
    <name type="scientific">Pseudomonas syringae pv. theae</name>
    <dbReference type="NCBI Taxonomy" id="103985"/>
    <lineage>
        <taxon>Bacteria</taxon>
        <taxon>Pseudomonadati</taxon>
        <taxon>Pseudomonadota</taxon>
        <taxon>Gammaproteobacteria</taxon>
        <taxon>Pseudomonadales</taxon>
        <taxon>Pseudomonadaceae</taxon>
        <taxon>Pseudomonas</taxon>
        <taxon>Pseudomonas syringae</taxon>
    </lineage>
</organism>
<dbReference type="RefSeq" id="WP_020325945.1">
    <property type="nucleotide sequence ID" value="NZ_BQUM01000001.1"/>
</dbReference>
<dbReference type="SFLD" id="SFLDS00029">
    <property type="entry name" value="Radical_SAM"/>
    <property type="match status" value="1"/>
</dbReference>
<keyword evidence="5" id="KW-0411">Iron-sulfur</keyword>
<evidence type="ECO:0000256" key="4">
    <source>
        <dbReference type="ARBA" id="ARBA00023004"/>
    </source>
</evidence>
<dbReference type="InterPro" id="IPR058240">
    <property type="entry name" value="rSAM_sf"/>
</dbReference>
<evidence type="ECO:0000313" key="8">
    <source>
        <dbReference type="Proteomes" id="UP000282636"/>
    </source>
</evidence>
<dbReference type="InterPro" id="IPR051198">
    <property type="entry name" value="BchE-like"/>
</dbReference>
<proteinExistence type="predicted"/>
<dbReference type="PROSITE" id="PS51918">
    <property type="entry name" value="RADICAL_SAM"/>
    <property type="match status" value="1"/>
</dbReference>
<comment type="cofactor">
    <cofactor evidence="1">
        <name>[4Fe-4S] cluster</name>
        <dbReference type="ChEBI" id="CHEBI:49883"/>
    </cofactor>
</comment>
<dbReference type="GO" id="GO:0046872">
    <property type="term" value="F:metal ion binding"/>
    <property type="evidence" value="ECO:0007669"/>
    <property type="project" value="UniProtKB-KW"/>
</dbReference>
<dbReference type="Pfam" id="PF04055">
    <property type="entry name" value="Radical_SAM"/>
    <property type="match status" value="1"/>
</dbReference>
<accession>A0A0Q0DQ26</accession>